<dbReference type="AlphaFoldDB" id="A0A1M7HS30"/>
<dbReference type="GO" id="GO:0009249">
    <property type="term" value="P:protein lipoylation"/>
    <property type="evidence" value="ECO:0007669"/>
    <property type="project" value="InterPro"/>
</dbReference>
<evidence type="ECO:0000313" key="14">
    <source>
        <dbReference type="Proteomes" id="UP000184123"/>
    </source>
</evidence>
<gene>
    <name evidence="6 12" type="primary">lipB</name>
    <name evidence="12" type="ORF">HCU01_18220</name>
    <name evidence="13" type="ORF">SAMN05660971_02657</name>
</gene>
<evidence type="ECO:0000259" key="11">
    <source>
        <dbReference type="PROSITE" id="PS51733"/>
    </source>
</evidence>
<feature type="binding site" evidence="6 9">
    <location>
        <begin position="136"/>
        <end position="138"/>
    </location>
    <ligand>
        <name>substrate</name>
    </ligand>
</feature>
<accession>A0A1M7HS30</accession>
<evidence type="ECO:0000313" key="12">
    <source>
        <dbReference type="EMBL" id="GEN23873.1"/>
    </source>
</evidence>
<organism evidence="13 14">
    <name type="scientific">Halomonas cupida</name>
    <dbReference type="NCBI Taxonomy" id="44933"/>
    <lineage>
        <taxon>Bacteria</taxon>
        <taxon>Pseudomonadati</taxon>
        <taxon>Pseudomonadota</taxon>
        <taxon>Gammaproteobacteria</taxon>
        <taxon>Oceanospirillales</taxon>
        <taxon>Halomonadaceae</taxon>
        <taxon>Halomonas</taxon>
    </lineage>
</organism>
<dbReference type="OrthoDB" id="9787061at2"/>
<dbReference type="Gene3D" id="3.30.930.10">
    <property type="entry name" value="Bira Bifunctional Protein, Domain 2"/>
    <property type="match status" value="1"/>
</dbReference>
<dbReference type="GO" id="GO:0033819">
    <property type="term" value="F:lipoyl(octanoyl) transferase activity"/>
    <property type="evidence" value="ECO:0007669"/>
    <property type="project" value="UniProtKB-EC"/>
</dbReference>
<evidence type="ECO:0000256" key="6">
    <source>
        <dbReference type="HAMAP-Rule" id="MF_00013"/>
    </source>
</evidence>
<dbReference type="STRING" id="44933.SAMN05660971_02657"/>
<dbReference type="CDD" id="cd16444">
    <property type="entry name" value="LipB"/>
    <property type="match status" value="1"/>
</dbReference>
<dbReference type="EMBL" id="FRCA01000007">
    <property type="protein sequence ID" value="SHM31326.1"/>
    <property type="molecule type" value="Genomic_DNA"/>
</dbReference>
<dbReference type="Pfam" id="PF21948">
    <property type="entry name" value="LplA-B_cat"/>
    <property type="match status" value="1"/>
</dbReference>
<evidence type="ECO:0000256" key="1">
    <source>
        <dbReference type="ARBA" id="ARBA00004821"/>
    </source>
</evidence>
<dbReference type="EC" id="2.3.1.181" evidence="6 7"/>
<dbReference type="PANTHER" id="PTHR10993">
    <property type="entry name" value="OCTANOYLTRANSFERASE"/>
    <property type="match status" value="1"/>
</dbReference>
<comment type="function">
    <text evidence="5 6 7">Catalyzes the transfer of endogenously produced octanoic acid from octanoyl-acyl-carrier-protein onto the lipoyl domains of lipoate-dependent enzymes. Lipoyl-ACP can also act as a substrate although octanoyl-ACP is likely to be the physiological substrate.</text>
</comment>
<dbReference type="FunFam" id="3.30.930.10:FF:000020">
    <property type="entry name" value="Octanoyltransferase"/>
    <property type="match status" value="1"/>
</dbReference>
<keyword evidence="3 6" id="KW-0808">Transferase</keyword>
<dbReference type="EMBL" id="BJXU01000064">
    <property type="protein sequence ID" value="GEN23873.1"/>
    <property type="molecule type" value="Genomic_DNA"/>
</dbReference>
<dbReference type="InterPro" id="IPR004143">
    <property type="entry name" value="BPL_LPL_catalytic"/>
</dbReference>
<dbReference type="RefSeq" id="WP_073435693.1">
    <property type="nucleotide sequence ID" value="NZ_BJXU01000064.1"/>
</dbReference>
<evidence type="ECO:0000256" key="2">
    <source>
        <dbReference type="ARBA" id="ARBA00022490"/>
    </source>
</evidence>
<dbReference type="NCBIfam" id="NF010922">
    <property type="entry name" value="PRK14342.1"/>
    <property type="match status" value="1"/>
</dbReference>
<name>A0A1M7HS30_9GAMM</name>
<reference evidence="12 15" key="2">
    <citation type="submission" date="2019-07" db="EMBL/GenBank/DDBJ databases">
        <title>Whole genome shotgun sequence of Halomonas cupida NBRC 102219.</title>
        <authorList>
            <person name="Hosoyama A."/>
            <person name="Uohara A."/>
            <person name="Ohji S."/>
            <person name="Ichikawa N."/>
        </authorList>
    </citation>
    <scope>NUCLEOTIDE SEQUENCE [LARGE SCALE GENOMIC DNA]</scope>
    <source>
        <strain evidence="12 15">NBRC 102219</strain>
    </source>
</reference>
<keyword evidence="4 6" id="KW-0012">Acyltransferase</keyword>
<dbReference type="PANTHER" id="PTHR10993:SF7">
    <property type="entry name" value="LIPOYLTRANSFERASE 2, MITOCHONDRIAL-RELATED"/>
    <property type="match status" value="1"/>
</dbReference>
<dbReference type="PROSITE" id="PS01313">
    <property type="entry name" value="LIPB"/>
    <property type="match status" value="1"/>
</dbReference>
<evidence type="ECO:0000256" key="4">
    <source>
        <dbReference type="ARBA" id="ARBA00023315"/>
    </source>
</evidence>
<feature type="binding site" evidence="6 9">
    <location>
        <begin position="69"/>
        <end position="76"/>
    </location>
    <ligand>
        <name>substrate</name>
    </ligand>
</feature>
<protein>
    <recommendedName>
        <fullName evidence="6 7">Octanoyltransferase</fullName>
        <ecNumber evidence="6 7">2.3.1.181</ecNumber>
    </recommendedName>
    <alternativeName>
        <fullName evidence="6">Lipoate-protein ligase B</fullName>
    </alternativeName>
    <alternativeName>
        <fullName evidence="6">Lipoyl/octanoyl transferase</fullName>
    </alternativeName>
    <alternativeName>
        <fullName evidence="6">Octanoyl-[acyl-carrier-protein]-protein N-octanoyltransferase</fullName>
    </alternativeName>
</protein>
<keyword evidence="15" id="KW-1185">Reference proteome</keyword>
<dbReference type="SUPFAM" id="SSF55681">
    <property type="entry name" value="Class II aaRS and biotin synthetases"/>
    <property type="match status" value="1"/>
</dbReference>
<dbReference type="InterPro" id="IPR045864">
    <property type="entry name" value="aa-tRNA-synth_II/BPL/LPL"/>
</dbReference>
<comment type="catalytic activity">
    <reaction evidence="6 7">
        <text>octanoyl-[ACP] + L-lysyl-[protein] = N(6)-octanoyl-L-lysyl-[protein] + holo-[ACP] + H(+)</text>
        <dbReference type="Rhea" id="RHEA:17665"/>
        <dbReference type="Rhea" id="RHEA-COMP:9636"/>
        <dbReference type="Rhea" id="RHEA-COMP:9685"/>
        <dbReference type="Rhea" id="RHEA-COMP:9752"/>
        <dbReference type="Rhea" id="RHEA-COMP:9928"/>
        <dbReference type="ChEBI" id="CHEBI:15378"/>
        <dbReference type="ChEBI" id="CHEBI:29969"/>
        <dbReference type="ChEBI" id="CHEBI:64479"/>
        <dbReference type="ChEBI" id="CHEBI:78463"/>
        <dbReference type="ChEBI" id="CHEBI:78809"/>
        <dbReference type="EC" id="2.3.1.181"/>
    </reaction>
</comment>
<feature type="site" description="Lowers pKa of active site Cys" evidence="6 10">
    <location>
        <position position="133"/>
    </location>
</feature>
<comment type="miscellaneous">
    <text evidence="6">In the reaction, the free carboxyl group of octanoic acid is attached via an amide linkage to the epsilon-amino group of a specific lysine residue of lipoyl domains of lipoate-dependent enzymes.</text>
</comment>
<dbReference type="PIRSF" id="PIRSF016262">
    <property type="entry name" value="LPLase"/>
    <property type="match status" value="1"/>
</dbReference>
<evidence type="ECO:0000256" key="5">
    <source>
        <dbReference type="ARBA" id="ARBA00024732"/>
    </source>
</evidence>
<feature type="binding site" evidence="6 9">
    <location>
        <begin position="149"/>
        <end position="151"/>
    </location>
    <ligand>
        <name>substrate</name>
    </ligand>
</feature>
<comment type="subcellular location">
    <subcellularLocation>
        <location evidence="6">Cytoplasm</location>
    </subcellularLocation>
</comment>
<feature type="active site" description="Acyl-thioester intermediate" evidence="6 8">
    <location>
        <position position="167"/>
    </location>
</feature>
<comment type="similarity">
    <text evidence="6 7">Belongs to the LipB family.</text>
</comment>
<dbReference type="GO" id="GO:0005737">
    <property type="term" value="C:cytoplasm"/>
    <property type="evidence" value="ECO:0007669"/>
    <property type="project" value="UniProtKB-SubCell"/>
</dbReference>
<comment type="pathway">
    <text evidence="1 6 7">Protein modification; protein lipoylation via endogenous pathway; protein N(6)-(lipoyl)lysine from octanoyl-[acyl-carrier-protein]: step 1/2.</text>
</comment>
<dbReference type="InterPro" id="IPR000544">
    <property type="entry name" value="Octanoyltransferase"/>
</dbReference>
<dbReference type="NCBIfam" id="TIGR00214">
    <property type="entry name" value="lipB"/>
    <property type="match status" value="1"/>
</dbReference>
<reference evidence="13 14" key="1">
    <citation type="submission" date="2016-11" db="EMBL/GenBank/DDBJ databases">
        <authorList>
            <person name="Jaros S."/>
            <person name="Januszkiewicz K."/>
            <person name="Wedrychowicz H."/>
        </authorList>
    </citation>
    <scope>NUCLEOTIDE SEQUENCE [LARGE SCALE GENOMIC DNA]</scope>
    <source>
        <strain evidence="13 14">DSM 4740</strain>
    </source>
</reference>
<dbReference type="HAMAP" id="MF_00013">
    <property type="entry name" value="LipB"/>
    <property type="match status" value="1"/>
</dbReference>
<dbReference type="UniPathway" id="UPA00538">
    <property type="reaction ID" value="UER00592"/>
</dbReference>
<evidence type="ECO:0000256" key="10">
    <source>
        <dbReference type="PIRSR" id="PIRSR016262-3"/>
    </source>
</evidence>
<proteinExistence type="inferred from homology"/>
<evidence type="ECO:0000256" key="3">
    <source>
        <dbReference type="ARBA" id="ARBA00022679"/>
    </source>
</evidence>
<dbReference type="Proteomes" id="UP000321726">
    <property type="component" value="Unassembled WGS sequence"/>
</dbReference>
<dbReference type="PROSITE" id="PS51733">
    <property type="entry name" value="BPL_LPL_CATALYTIC"/>
    <property type="match status" value="1"/>
</dbReference>
<evidence type="ECO:0000256" key="7">
    <source>
        <dbReference type="PIRNR" id="PIRNR016262"/>
    </source>
</evidence>
<keyword evidence="2 6" id="KW-0963">Cytoplasm</keyword>
<dbReference type="InterPro" id="IPR020605">
    <property type="entry name" value="Octanoyltransferase_CS"/>
</dbReference>
<feature type="domain" description="BPL/LPL catalytic" evidence="11">
    <location>
        <begin position="30"/>
        <end position="206"/>
    </location>
</feature>
<dbReference type="Proteomes" id="UP000184123">
    <property type="component" value="Unassembled WGS sequence"/>
</dbReference>
<evidence type="ECO:0000313" key="15">
    <source>
        <dbReference type="Proteomes" id="UP000321726"/>
    </source>
</evidence>
<evidence type="ECO:0000313" key="13">
    <source>
        <dbReference type="EMBL" id="SHM31326.1"/>
    </source>
</evidence>
<sequence length="225" mass="24523">MEPIEVYRLGRRDYPPVWQAMRDLTDSRDAATADQIWVVEHEPVFTQGQTGKPEHVLAPGDIPIVATDRGGQVTYHGPGQLVLYPLLDVRRSRIGVRELVTALENSVIDMLAEHGIESHARPDAPGVYVGDAKIASLGLRIRRGASFHGVAVNLDGDMTPFSRINPCGYAGLAMTQLANLIAGRVDFEAETQRLLRTLARRLGDRPLIERSGLPTALSASATLVT</sequence>
<evidence type="ECO:0000256" key="8">
    <source>
        <dbReference type="PIRSR" id="PIRSR016262-1"/>
    </source>
</evidence>
<evidence type="ECO:0000256" key="9">
    <source>
        <dbReference type="PIRSR" id="PIRSR016262-2"/>
    </source>
</evidence>